<comment type="caution">
    <text evidence="6">The sequence shown here is derived from an EMBL/GenBank/DDBJ whole genome shotgun (WGS) entry which is preliminary data.</text>
</comment>
<dbReference type="InterPro" id="IPR005467">
    <property type="entry name" value="His_kinase_dom"/>
</dbReference>
<dbReference type="InterPro" id="IPR036890">
    <property type="entry name" value="HATPase_C_sf"/>
</dbReference>
<dbReference type="Pfam" id="PF02518">
    <property type="entry name" value="HATPase_c"/>
    <property type="match status" value="1"/>
</dbReference>
<keyword evidence="4" id="KW-0472">Membrane</keyword>
<feature type="transmembrane region" description="Helical" evidence="4">
    <location>
        <begin position="234"/>
        <end position="253"/>
    </location>
</feature>
<evidence type="ECO:0000259" key="5">
    <source>
        <dbReference type="PROSITE" id="PS50109"/>
    </source>
</evidence>
<dbReference type="Pfam" id="PF19443">
    <property type="entry name" value="DAHL"/>
    <property type="match status" value="1"/>
</dbReference>
<name>A0ABV0B716_9SPHN</name>
<accession>A0ABV0B716</accession>
<dbReference type="RefSeq" id="WP_346246366.1">
    <property type="nucleotide sequence ID" value="NZ_JBDIZK010000004.1"/>
</dbReference>
<dbReference type="SUPFAM" id="SSF47384">
    <property type="entry name" value="Homodimeric domain of signal transducing histidine kinase"/>
    <property type="match status" value="1"/>
</dbReference>
<sequence length="796" mass="85884">MRWLAALRLASVILAIATVVVAVLALRMMSDMRPWSTAASNGIMSYSLAERTLQVDLLTARAGLLRNYDPVNADMVDADESLSALEQLPMEDPARQVLRDIIAAADRQERMVERFKSHNALLQNSLNRFTTDGSAQIGDHNILSAWILKLTLDTSTSTVTEARAALDDLPRIAATGPEGQLVSHARLLVRILPEIDQLLQSIRGMRIEERVDRLQNLLRAEAAVRGDQVRHLQVSFGVLLAMLAASLTALVLVHRQRTRDLEAQAENERLSAAIAMPLIDTVGATFAARVQSAVDRLASHLGAKRLRLTIPGVPNPEHFSAGDADEDQEWFCRLVQAADANDAWVADRVIASTRGRGGECALNRTMRAAGIKDLVLLRTPEPYQVIIGFEPDGAASAQRSDHMAGIASAIVAIAHGARREVLQLERERLERTIARAGRMETIGAMASGVAHNFNNIIGAIGGFAEMGQERTRKHSPAHRHFEEILSAVERARDLVDEILTFAKQGRTSKRPTDLLAVLRETVQLLSASSRRDAFQLTSSGDRLCVMGAGSELQQVLLNICNNAGHVSGNDPVTIVTGRGTLKTPRRFSHATLAPGNYVTVSIRDHGPGIPDAAWSRLFEPFFTMKLGGTGLGLSTAWEIVEDHGGTIDVENLAPGARFTMWLPEIAEGDGFGIPGDGARILLLGQPGERQAEEELLAELGYEPCSVSLCASPVTLSAALAACDAALIASRDPEAVLNVADTLSNITASLPLLLATPLGRSLRTAIVAARLNYPLQRRELAELLPAALVESEPAGAM</sequence>
<evidence type="ECO:0000313" key="6">
    <source>
        <dbReference type="EMBL" id="MEN3747377.1"/>
    </source>
</evidence>
<keyword evidence="3" id="KW-0597">Phosphoprotein</keyword>
<evidence type="ECO:0000256" key="3">
    <source>
        <dbReference type="ARBA" id="ARBA00022553"/>
    </source>
</evidence>
<dbReference type="Proteomes" id="UP001427805">
    <property type="component" value="Unassembled WGS sequence"/>
</dbReference>
<dbReference type="PANTHER" id="PTHR43065:SF42">
    <property type="entry name" value="TWO-COMPONENT SENSOR PPRA"/>
    <property type="match status" value="1"/>
</dbReference>
<comment type="catalytic activity">
    <reaction evidence="1">
        <text>ATP + protein L-histidine = ADP + protein N-phospho-L-histidine.</text>
        <dbReference type="EC" id="2.7.13.3"/>
    </reaction>
</comment>
<keyword evidence="4" id="KW-0812">Transmembrane</keyword>
<evidence type="ECO:0000256" key="1">
    <source>
        <dbReference type="ARBA" id="ARBA00000085"/>
    </source>
</evidence>
<dbReference type="SMART" id="SM00388">
    <property type="entry name" value="HisKA"/>
    <property type="match status" value="1"/>
</dbReference>
<evidence type="ECO:0000313" key="7">
    <source>
        <dbReference type="Proteomes" id="UP001427805"/>
    </source>
</evidence>
<dbReference type="PROSITE" id="PS50109">
    <property type="entry name" value="HIS_KIN"/>
    <property type="match status" value="1"/>
</dbReference>
<dbReference type="PANTHER" id="PTHR43065">
    <property type="entry name" value="SENSOR HISTIDINE KINASE"/>
    <property type="match status" value="1"/>
</dbReference>
<protein>
    <recommendedName>
        <fullName evidence="2">histidine kinase</fullName>
        <ecNumber evidence="2">2.7.13.3</ecNumber>
    </recommendedName>
</protein>
<dbReference type="EC" id="2.7.13.3" evidence="2"/>
<feature type="transmembrane region" description="Helical" evidence="4">
    <location>
        <begin position="6"/>
        <end position="26"/>
    </location>
</feature>
<keyword evidence="4" id="KW-1133">Transmembrane helix</keyword>
<proteinExistence type="predicted"/>
<dbReference type="SUPFAM" id="SSF55874">
    <property type="entry name" value="ATPase domain of HSP90 chaperone/DNA topoisomerase II/histidine kinase"/>
    <property type="match status" value="1"/>
</dbReference>
<keyword evidence="7" id="KW-1185">Reference proteome</keyword>
<organism evidence="6 7">
    <name type="scientific">Sphingomonas rustica</name>
    <dbReference type="NCBI Taxonomy" id="3103142"/>
    <lineage>
        <taxon>Bacteria</taxon>
        <taxon>Pseudomonadati</taxon>
        <taxon>Pseudomonadota</taxon>
        <taxon>Alphaproteobacteria</taxon>
        <taxon>Sphingomonadales</taxon>
        <taxon>Sphingomonadaceae</taxon>
        <taxon>Sphingomonas</taxon>
    </lineage>
</organism>
<reference evidence="6 7" key="1">
    <citation type="submission" date="2024-05" db="EMBL/GenBank/DDBJ databases">
        <title>Sphingomonas sp. HF-S3 16S ribosomal RNA gene Genome sequencing and assembly.</title>
        <authorList>
            <person name="Lee H."/>
        </authorList>
    </citation>
    <scope>NUCLEOTIDE SEQUENCE [LARGE SCALE GENOMIC DNA]</scope>
    <source>
        <strain evidence="6 7">HF-S3</strain>
    </source>
</reference>
<dbReference type="Gene3D" id="1.10.287.130">
    <property type="match status" value="1"/>
</dbReference>
<feature type="domain" description="Histidine kinase" evidence="5">
    <location>
        <begin position="448"/>
        <end position="666"/>
    </location>
</feature>
<dbReference type="InterPro" id="IPR003661">
    <property type="entry name" value="HisK_dim/P_dom"/>
</dbReference>
<evidence type="ECO:0000256" key="2">
    <source>
        <dbReference type="ARBA" id="ARBA00012438"/>
    </source>
</evidence>
<dbReference type="InterPro" id="IPR003594">
    <property type="entry name" value="HATPase_dom"/>
</dbReference>
<dbReference type="EMBL" id="JBDIZK010000004">
    <property type="protein sequence ID" value="MEN3747377.1"/>
    <property type="molecule type" value="Genomic_DNA"/>
</dbReference>
<dbReference type="InterPro" id="IPR004358">
    <property type="entry name" value="Sig_transdc_His_kin-like_C"/>
</dbReference>
<dbReference type="Pfam" id="PF00512">
    <property type="entry name" value="HisKA"/>
    <property type="match status" value="1"/>
</dbReference>
<gene>
    <name evidence="6" type="ORF">TPR58_09365</name>
</gene>
<dbReference type="PRINTS" id="PR00344">
    <property type="entry name" value="BCTRLSENSOR"/>
</dbReference>
<evidence type="ECO:0000256" key="4">
    <source>
        <dbReference type="SAM" id="Phobius"/>
    </source>
</evidence>
<dbReference type="InterPro" id="IPR036097">
    <property type="entry name" value="HisK_dim/P_sf"/>
</dbReference>
<dbReference type="Gene3D" id="3.30.565.10">
    <property type="entry name" value="Histidine kinase-like ATPase, C-terminal domain"/>
    <property type="match status" value="1"/>
</dbReference>
<dbReference type="SMART" id="SM00387">
    <property type="entry name" value="HATPase_c"/>
    <property type="match status" value="1"/>
</dbReference>
<dbReference type="InterPro" id="IPR045812">
    <property type="entry name" value="DAHL"/>
</dbReference>